<sequence length="189" mass="21720">MILTDIEEYKLRRVRGIGQQIQRPRKGRSFWQTRRQTFWIVQSEFEKRLAAKQQLEKQDQTDKEDWLYLEGVRGVTRTATLGPRDQKLAKRQKRKFLDQQAAQERKAKDCLRSATAAHSADAVEESHDPESEDSTEIPMHTVSVSLPKVSKKMESVPMEACFIADKYAISNRAVTELAAAFRKDGGKKP</sequence>
<dbReference type="AlphaFoldDB" id="A0A8J5D0K1"/>
<evidence type="ECO:0000313" key="2">
    <source>
        <dbReference type="EMBL" id="KAG0728269.1"/>
    </source>
</evidence>
<protein>
    <submittedName>
        <fullName evidence="2">Uncharacterized protein</fullName>
    </submittedName>
</protein>
<dbReference type="Proteomes" id="UP000770661">
    <property type="component" value="Unassembled WGS sequence"/>
</dbReference>
<evidence type="ECO:0000313" key="3">
    <source>
        <dbReference type="Proteomes" id="UP000770661"/>
    </source>
</evidence>
<reference evidence="2" key="1">
    <citation type="submission" date="2020-07" db="EMBL/GenBank/DDBJ databases">
        <title>The High-quality genome of the commercially important snow crab, Chionoecetes opilio.</title>
        <authorList>
            <person name="Jeong J.-H."/>
            <person name="Ryu S."/>
        </authorList>
    </citation>
    <scope>NUCLEOTIDE SEQUENCE</scope>
    <source>
        <strain evidence="2">MADBK_172401_WGS</strain>
        <tissue evidence="2">Digestive gland</tissue>
    </source>
</reference>
<name>A0A8J5D0K1_CHIOP</name>
<accession>A0A8J5D0K1</accession>
<proteinExistence type="predicted"/>
<comment type="caution">
    <text evidence="2">The sequence shown here is derived from an EMBL/GenBank/DDBJ whole genome shotgun (WGS) entry which is preliminary data.</text>
</comment>
<evidence type="ECO:0000256" key="1">
    <source>
        <dbReference type="SAM" id="MobiDB-lite"/>
    </source>
</evidence>
<gene>
    <name evidence="2" type="ORF">GWK47_003767</name>
</gene>
<feature type="region of interest" description="Disordered" evidence="1">
    <location>
        <begin position="107"/>
        <end position="137"/>
    </location>
</feature>
<keyword evidence="3" id="KW-1185">Reference proteome</keyword>
<organism evidence="2 3">
    <name type="scientific">Chionoecetes opilio</name>
    <name type="common">Atlantic snow crab</name>
    <name type="synonym">Cancer opilio</name>
    <dbReference type="NCBI Taxonomy" id="41210"/>
    <lineage>
        <taxon>Eukaryota</taxon>
        <taxon>Metazoa</taxon>
        <taxon>Ecdysozoa</taxon>
        <taxon>Arthropoda</taxon>
        <taxon>Crustacea</taxon>
        <taxon>Multicrustacea</taxon>
        <taxon>Malacostraca</taxon>
        <taxon>Eumalacostraca</taxon>
        <taxon>Eucarida</taxon>
        <taxon>Decapoda</taxon>
        <taxon>Pleocyemata</taxon>
        <taxon>Brachyura</taxon>
        <taxon>Eubrachyura</taxon>
        <taxon>Majoidea</taxon>
        <taxon>Majidae</taxon>
        <taxon>Chionoecetes</taxon>
    </lineage>
</organism>
<dbReference type="EMBL" id="JACEEZ010002393">
    <property type="protein sequence ID" value="KAG0728269.1"/>
    <property type="molecule type" value="Genomic_DNA"/>
</dbReference>